<sequence length="109" mass="11963">MFNRPDVPALNTDVCWPEYARVIPFLQEAKMKEPIHVNVGTIGHVDHSRSAIGACIGGALGTLPAAQPFDWHPVKAQPLVLIHASEMDNLLSMLENGMSLHVEVHHPVE</sequence>
<dbReference type="EMBL" id="KX397364">
    <property type="protein sequence ID" value="ANZ48226.1"/>
    <property type="molecule type" value="Genomic_DNA"/>
</dbReference>
<dbReference type="KEGG" id="vg:29057163"/>
<protein>
    <recommendedName>
        <fullName evidence="3">Elongation factor Tu</fullName>
    </recommendedName>
</protein>
<name>A0A1B2IAF5_9CAUD</name>
<dbReference type="RefSeq" id="YP_009290831.1">
    <property type="nucleotide sequence ID" value="NC_031107.2"/>
</dbReference>
<dbReference type="GeneID" id="29057163"/>
<evidence type="ECO:0008006" key="3">
    <source>
        <dbReference type="Google" id="ProtNLM"/>
    </source>
</evidence>
<reference evidence="1" key="1">
    <citation type="submission" date="2016-06" db="EMBL/GenBank/DDBJ databases">
        <authorList>
            <person name="Berg J.A."/>
            <person name="Hyde J.R."/>
            <person name="Breakwell D.P."/>
            <person name="Hope S."/>
            <person name="Grose J.H."/>
        </authorList>
    </citation>
    <scope>NUCLEOTIDE SEQUENCE [LARGE SCALE GENOMIC DNA]</scope>
</reference>
<organism evidence="1 2">
    <name type="scientific">Erwinia phage vB_EamM_Asesino</name>
    <dbReference type="NCBI Taxonomy" id="1883370"/>
    <lineage>
        <taxon>Viruses</taxon>
        <taxon>Duplodnaviria</taxon>
        <taxon>Heunggongvirae</taxon>
        <taxon>Uroviricota</taxon>
        <taxon>Caudoviricetes</taxon>
        <taxon>Chimalliviridae</taxon>
        <taxon>Erskinevirus</taxon>
        <taxon>Erskinevirus asesino</taxon>
    </lineage>
</organism>
<dbReference type="Proteomes" id="UP000202181">
    <property type="component" value="Segment"/>
</dbReference>
<accession>A0A1B2IAF5</accession>
<gene>
    <name evidence="1" type="ORF">ASESINO_213</name>
</gene>
<dbReference type="OrthoDB" id="21473at10239"/>
<evidence type="ECO:0000313" key="1">
    <source>
        <dbReference type="EMBL" id="ANZ48226.1"/>
    </source>
</evidence>
<keyword evidence="2" id="KW-1185">Reference proteome</keyword>
<evidence type="ECO:0000313" key="2">
    <source>
        <dbReference type="Proteomes" id="UP000202181"/>
    </source>
</evidence>
<proteinExistence type="predicted"/>